<dbReference type="Gene3D" id="3.40.50.720">
    <property type="entry name" value="NAD(P)-binding Rossmann-like Domain"/>
    <property type="match status" value="1"/>
</dbReference>
<evidence type="ECO:0000313" key="3">
    <source>
        <dbReference type="EMBL" id="KKT60019.1"/>
    </source>
</evidence>
<evidence type="ECO:0000313" key="4">
    <source>
        <dbReference type="Proteomes" id="UP000034087"/>
    </source>
</evidence>
<feature type="domain" description="NAD-dependent epimerase/dehydratase" evidence="2">
    <location>
        <begin position="5"/>
        <end position="180"/>
    </location>
</feature>
<evidence type="ECO:0000256" key="1">
    <source>
        <dbReference type="ARBA" id="ARBA00007637"/>
    </source>
</evidence>
<evidence type="ECO:0000259" key="2">
    <source>
        <dbReference type="Pfam" id="PF01370"/>
    </source>
</evidence>
<dbReference type="Proteomes" id="UP000034087">
    <property type="component" value="Unassembled WGS sequence"/>
</dbReference>
<comment type="similarity">
    <text evidence="1">Belongs to the NAD(P)-dependent epimerase/dehydratase family.</text>
</comment>
<dbReference type="AlphaFoldDB" id="A0A0G1LJJ5"/>
<reference evidence="3 4" key="1">
    <citation type="journal article" date="2015" name="Nature">
        <title>rRNA introns, odd ribosomes, and small enigmatic genomes across a large radiation of phyla.</title>
        <authorList>
            <person name="Brown C.T."/>
            <person name="Hug L.A."/>
            <person name="Thomas B.C."/>
            <person name="Sharon I."/>
            <person name="Castelle C.J."/>
            <person name="Singh A."/>
            <person name="Wilkins M.J."/>
            <person name="Williams K.H."/>
            <person name="Banfield J.F."/>
        </authorList>
    </citation>
    <scope>NUCLEOTIDE SEQUENCE [LARGE SCALE GENOMIC DNA]</scope>
</reference>
<proteinExistence type="inferred from homology"/>
<dbReference type="PANTHER" id="PTHR43000">
    <property type="entry name" value="DTDP-D-GLUCOSE 4,6-DEHYDRATASE-RELATED"/>
    <property type="match status" value="1"/>
</dbReference>
<dbReference type="InterPro" id="IPR001509">
    <property type="entry name" value="Epimerase_deHydtase"/>
</dbReference>
<dbReference type="InterPro" id="IPR036291">
    <property type="entry name" value="NAD(P)-bd_dom_sf"/>
</dbReference>
<sequence>MQKKILLTGGTGFIGSHIAARLLHNGCYVYFLARHDVRFSAEERVLRSMAPLSAMQRNQYSVLECDITSDIANISLQDVDEAWHCAASLSFKDEDRIETLATNVGGTKNLLELLDKVGVKRLHFISTAYASGPKFNNPYEESKSLSEELVRKWSSDSNSQFTIYRPSIIVGDSQTGFASKFDGYYTCARSFHLIKKFLGTDLKRNPRNYDESGVYFDGDMLHMPVAFPGLPETLVNLLPVDVAVKSIIACSSESGMFYITNNISIKLKKLVKMSMDVLGICDVYVGEAPTNSSPALLRLNTQIKHASKYYSPYAFYGDCPTFNWSSTTRALGRPIHFPITEKFIRTILGYAIEVNFKG</sequence>
<gene>
    <name evidence="3" type="ORF">UW53_C0004G0031</name>
</gene>
<protein>
    <recommendedName>
        <fullName evidence="2">NAD-dependent epimerase/dehydratase domain-containing protein</fullName>
    </recommendedName>
</protein>
<dbReference type="EMBL" id="LCIR01000004">
    <property type="protein sequence ID" value="KKT60019.1"/>
    <property type="molecule type" value="Genomic_DNA"/>
</dbReference>
<comment type="caution">
    <text evidence="3">The sequence shown here is derived from an EMBL/GenBank/DDBJ whole genome shotgun (WGS) entry which is preliminary data.</text>
</comment>
<accession>A0A0G1LJJ5</accession>
<organism evidence="3 4">
    <name type="scientific">Candidatus Giovannonibacteria bacterium GW2011_GWA1_44_25</name>
    <dbReference type="NCBI Taxonomy" id="1618645"/>
    <lineage>
        <taxon>Bacteria</taxon>
        <taxon>Candidatus Giovannoniibacteriota</taxon>
    </lineage>
</organism>
<name>A0A0G1LJJ5_9BACT</name>
<dbReference type="SUPFAM" id="SSF51735">
    <property type="entry name" value="NAD(P)-binding Rossmann-fold domains"/>
    <property type="match status" value="1"/>
</dbReference>
<dbReference type="Pfam" id="PF01370">
    <property type="entry name" value="Epimerase"/>
    <property type="match status" value="1"/>
</dbReference>